<protein>
    <recommendedName>
        <fullName evidence="2">Superoxide dismutase [Cu-Zn]</fullName>
        <ecNumber evidence="2">1.15.1.1</ecNumber>
    </recommendedName>
</protein>
<dbReference type="PANTHER" id="PTHR10003">
    <property type="entry name" value="SUPEROXIDE DISMUTASE CU-ZN -RELATED"/>
    <property type="match status" value="1"/>
</dbReference>
<comment type="catalytic activity">
    <reaction evidence="2">
        <text>2 superoxide + 2 H(+) = H2O2 + O2</text>
        <dbReference type="Rhea" id="RHEA:20696"/>
        <dbReference type="ChEBI" id="CHEBI:15378"/>
        <dbReference type="ChEBI" id="CHEBI:15379"/>
        <dbReference type="ChEBI" id="CHEBI:16240"/>
        <dbReference type="ChEBI" id="CHEBI:18421"/>
        <dbReference type="EC" id="1.15.1.1"/>
    </reaction>
</comment>
<accession>Q8X6B6</accession>
<dbReference type="InterPro" id="IPR001424">
    <property type="entry name" value="SOD_Cu_Zn_dom"/>
</dbReference>
<dbReference type="PROSITE" id="PS00332">
    <property type="entry name" value="SOD_CU_ZN_2"/>
    <property type="match status" value="1"/>
</dbReference>
<feature type="domain" description="Superoxide dismutase copper/zinc binding" evidence="3">
    <location>
        <begin position="193"/>
        <end position="327"/>
    </location>
</feature>
<dbReference type="Gene3D" id="2.60.40.200">
    <property type="entry name" value="Superoxide dismutase, copper/zinc binding domain"/>
    <property type="match status" value="1"/>
</dbReference>
<gene>
    <name evidence="4" type="ordered locus">Z3312</name>
</gene>
<comment type="similarity">
    <text evidence="1 2">Belongs to the Cu-Zn superoxide dismutase family.</text>
</comment>
<keyword evidence="2" id="KW-0862">Zinc</keyword>
<dbReference type="InterPro" id="IPR024134">
    <property type="entry name" value="SOD_Cu/Zn_/chaperone"/>
</dbReference>
<dbReference type="GO" id="GO:0004784">
    <property type="term" value="F:superoxide dismutase activity"/>
    <property type="evidence" value="ECO:0007669"/>
    <property type="project" value="UniProtKB-EC"/>
</dbReference>
<keyword evidence="2" id="KW-0560">Oxidoreductase</keyword>
<dbReference type="InterPro" id="IPR018152">
    <property type="entry name" value="SOD_Cu/Zn_BS"/>
</dbReference>
<dbReference type="InterPro" id="IPR036423">
    <property type="entry name" value="SOD-like_Cu/Zn_dom_sf"/>
</dbReference>
<dbReference type="PIR" id="E85842">
    <property type="entry name" value="E85842"/>
</dbReference>
<dbReference type="Pfam" id="PF00080">
    <property type="entry name" value="Sod_Cu"/>
    <property type="match status" value="1"/>
</dbReference>
<dbReference type="EC" id="1.15.1.1" evidence="2"/>
<evidence type="ECO:0000313" key="4">
    <source>
        <dbReference type="EMBL" id="AAG57201.1"/>
    </source>
</evidence>
<keyword evidence="2" id="KW-0479">Metal-binding</keyword>
<proteinExistence type="inferred from homology"/>
<evidence type="ECO:0000313" key="5">
    <source>
        <dbReference type="Proteomes" id="UP000002519"/>
    </source>
</evidence>
<organism evidence="4 5">
    <name type="scientific">Escherichia coli O157:H7</name>
    <dbReference type="NCBI Taxonomy" id="83334"/>
    <lineage>
        <taxon>Bacteria</taxon>
        <taxon>Pseudomonadati</taxon>
        <taxon>Pseudomonadota</taxon>
        <taxon>Gammaproteobacteria</taxon>
        <taxon>Enterobacterales</taxon>
        <taxon>Enterobacteriaceae</taxon>
        <taxon>Escherichia</taxon>
    </lineage>
</organism>
<sequence length="328" mass="34218">MFADVMVRVTGFAFVTSTPSPVSAPEDSKPSGGVCSCSPARQTAVTPCITGLPSVSVSGVLFTRILCSPFTGPSIGPSPIASITLIICVDLRLSFASRGVCALPPPLPIMFLSIGIINRSDRILHSYCAISSERCLLPCNQQAQSVNGINEGFMKCKIIAAIAMLTAASCGYAAEQEVPMNLVSADGKEVSIGKITIQETPYGLLFTPALHSLSEGIHGFHVHEKGNCAPALKDGKPVAALSAGGHFDPKNTGKHLGPWSPDGHLGDLPALFVTHDGKANYPVLAPRLNSLKEIKGRSLMLHAGGDNHHDHPEPLGGGGARMACGIIQ</sequence>
<dbReference type="KEGG" id="ece:Z3312"/>
<dbReference type="Proteomes" id="UP000002519">
    <property type="component" value="Chromosome"/>
</dbReference>
<dbReference type="AlphaFoldDB" id="Q8X6B6"/>
<dbReference type="NCBIfam" id="NF007628">
    <property type="entry name" value="PRK10290.1"/>
    <property type="match status" value="1"/>
</dbReference>
<reference evidence="4 5" key="1">
    <citation type="journal article" date="2001" name="Nature">
        <title>Genome sequence of enterohaemorrhagic Escherichia coli O157:H7.</title>
        <authorList>
            <person name="Perna N.T."/>
            <person name="Plunkett G.III."/>
            <person name="Burland V."/>
            <person name="Mau B."/>
            <person name="Glasner J.D."/>
            <person name="Rose D.J."/>
            <person name="Mayhew G.F."/>
            <person name="Evans P.S."/>
            <person name="Gregor J."/>
            <person name="Kirkpatrick H.A."/>
            <person name="Posfai G."/>
            <person name="Hackett J."/>
            <person name="Klink S."/>
            <person name="Boutin A."/>
            <person name="Shao Y."/>
            <person name="Miller L."/>
            <person name="Grotbeck E.J."/>
            <person name="Davis N.W."/>
            <person name="Lim A."/>
            <person name="Dimalanta E."/>
            <person name="Potamousis K."/>
            <person name="Apodaca J."/>
            <person name="Anantharaman T.S."/>
            <person name="Lin J."/>
            <person name="Yen G."/>
            <person name="Schwartz D.C."/>
            <person name="Welch R.A."/>
            <person name="Blattner F.R."/>
        </authorList>
    </citation>
    <scope>NUCLEOTIDE SEQUENCE [LARGE SCALE GENOMIC DNA]</scope>
    <source>
        <strain evidence="5">O157:H7 / EDL933 / ATCC 700927 / EHEC</strain>
    </source>
</reference>
<keyword evidence="2" id="KW-0186">Copper</keyword>
<dbReference type="CDD" id="cd00305">
    <property type="entry name" value="Cu-Zn_Superoxide_Dismutase"/>
    <property type="match status" value="1"/>
</dbReference>
<evidence type="ECO:0000259" key="3">
    <source>
        <dbReference type="Pfam" id="PF00080"/>
    </source>
</evidence>
<comment type="cofactor">
    <cofactor evidence="2">
        <name>Cu cation</name>
        <dbReference type="ChEBI" id="CHEBI:23378"/>
    </cofactor>
    <text evidence="2">Binds 1 copper ion per subunit.</text>
</comment>
<comment type="function">
    <text evidence="2">Destroys radicals which are normally produced within the cells and which are toxic to biological systems.</text>
</comment>
<evidence type="ECO:0000256" key="1">
    <source>
        <dbReference type="ARBA" id="ARBA00010457"/>
    </source>
</evidence>
<dbReference type="SUPFAM" id="SSF49329">
    <property type="entry name" value="Cu,Zn superoxide dismutase-like"/>
    <property type="match status" value="1"/>
</dbReference>
<dbReference type="PIR" id="E90877">
    <property type="entry name" value="E90877"/>
</dbReference>
<dbReference type="GO" id="GO:0005507">
    <property type="term" value="F:copper ion binding"/>
    <property type="evidence" value="ECO:0007669"/>
    <property type="project" value="InterPro"/>
</dbReference>
<evidence type="ECO:0000256" key="2">
    <source>
        <dbReference type="RuleBase" id="RU000393"/>
    </source>
</evidence>
<comment type="cofactor">
    <cofactor evidence="2">
        <name>Zn(2+)</name>
        <dbReference type="ChEBI" id="CHEBI:29105"/>
    </cofactor>
    <text evidence="2">Binds 1 zinc ion per subunit.</text>
</comment>
<name>Q8X6B6_ECO57</name>
<dbReference type="EMBL" id="AE005174">
    <property type="protein sequence ID" value="AAG57201.1"/>
    <property type="molecule type" value="Genomic_DNA"/>
</dbReference>